<protein>
    <submittedName>
        <fullName evidence="4">Oxidoreductase</fullName>
    </submittedName>
</protein>
<dbReference type="PRINTS" id="PR00080">
    <property type="entry name" value="SDRFAMILY"/>
</dbReference>
<dbReference type="PRINTS" id="PR00081">
    <property type="entry name" value="GDHRDH"/>
</dbReference>
<evidence type="ECO:0000313" key="4">
    <source>
        <dbReference type="EMBL" id="KXZ17630.1"/>
    </source>
</evidence>
<dbReference type="InterPro" id="IPR020904">
    <property type="entry name" value="Sc_DH/Rdtase_CS"/>
</dbReference>
<dbReference type="FunFam" id="3.40.50.720:FF:000084">
    <property type="entry name" value="Short-chain dehydrogenase reductase"/>
    <property type="match status" value="1"/>
</dbReference>
<keyword evidence="2" id="KW-0560">Oxidoreductase</keyword>
<comment type="caution">
    <text evidence="4">The sequence shown here is derived from an EMBL/GenBank/DDBJ whole genome shotgun (WGS) entry which is preliminary data.</text>
</comment>
<evidence type="ECO:0000256" key="1">
    <source>
        <dbReference type="ARBA" id="ARBA00006484"/>
    </source>
</evidence>
<gene>
    <name evidence="4" type="ORF">AXI58_17910</name>
</gene>
<dbReference type="Gene3D" id="3.40.50.720">
    <property type="entry name" value="NAD(P)-binding Rossmann-like Domain"/>
    <property type="match status" value="1"/>
</dbReference>
<reference evidence="5" key="1">
    <citation type="submission" date="2016-02" db="EMBL/GenBank/DDBJ databases">
        <authorList>
            <person name="Dunlap C."/>
        </authorList>
    </citation>
    <scope>NUCLEOTIDE SEQUENCE [LARGE SCALE GENOMIC DNA]</scope>
    <source>
        <strain evidence="5">NRRL B-41092</strain>
    </source>
</reference>
<dbReference type="RefSeq" id="WP_061522136.1">
    <property type="nucleotide sequence ID" value="NZ_JARLZY010000011.1"/>
</dbReference>
<dbReference type="InterPro" id="IPR036291">
    <property type="entry name" value="NAD(P)-bd_dom_sf"/>
</dbReference>
<dbReference type="AlphaFoldDB" id="A0A150F5E4"/>
<accession>A0A150F5E4</accession>
<dbReference type="GO" id="GO:0016491">
    <property type="term" value="F:oxidoreductase activity"/>
    <property type="evidence" value="ECO:0007669"/>
    <property type="project" value="UniProtKB-KW"/>
</dbReference>
<dbReference type="InterPro" id="IPR002347">
    <property type="entry name" value="SDR_fam"/>
</dbReference>
<evidence type="ECO:0000256" key="2">
    <source>
        <dbReference type="ARBA" id="ARBA00023002"/>
    </source>
</evidence>
<dbReference type="GO" id="GO:0008206">
    <property type="term" value="P:bile acid metabolic process"/>
    <property type="evidence" value="ECO:0007669"/>
    <property type="project" value="UniProtKB-ARBA"/>
</dbReference>
<dbReference type="OrthoDB" id="9804774at2"/>
<dbReference type="EMBL" id="LSBA01000019">
    <property type="protein sequence ID" value="KXZ17630.1"/>
    <property type="molecule type" value="Genomic_DNA"/>
</dbReference>
<keyword evidence="5" id="KW-1185">Reference proteome</keyword>
<dbReference type="PANTHER" id="PTHR42879">
    <property type="entry name" value="3-OXOACYL-(ACYL-CARRIER-PROTEIN) REDUCTASE"/>
    <property type="match status" value="1"/>
</dbReference>
<dbReference type="SUPFAM" id="SSF51735">
    <property type="entry name" value="NAD(P)-binding Rossmann-fold domains"/>
    <property type="match status" value="1"/>
</dbReference>
<dbReference type="CDD" id="cd05233">
    <property type="entry name" value="SDR_c"/>
    <property type="match status" value="1"/>
</dbReference>
<dbReference type="PROSITE" id="PS00061">
    <property type="entry name" value="ADH_SHORT"/>
    <property type="match status" value="1"/>
</dbReference>
<comment type="similarity">
    <text evidence="1 3">Belongs to the short-chain dehydrogenases/reductases (SDR) family.</text>
</comment>
<proteinExistence type="inferred from homology"/>
<dbReference type="InterPro" id="IPR050259">
    <property type="entry name" value="SDR"/>
</dbReference>
<evidence type="ECO:0000313" key="5">
    <source>
        <dbReference type="Proteomes" id="UP000075430"/>
    </source>
</evidence>
<evidence type="ECO:0000256" key="3">
    <source>
        <dbReference type="RuleBase" id="RU000363"/>
    </source>
</evidence>
<dbReference type="Proteomes" id="UP000075430">
    <property type="component" value="Unassembled WGS sequence"/>
</dbReference>
<dbReference type="Pfam" id="PF00106">
    <property type="entry name" value="adh_short"/>
    <property type="match status" value="1"/>
</dbReference>
<sequence>MQLQLEQKLVLITGSTSGIGKAAAKSFLAEGAAVIVNGRKKDTVERTVEELSAYGTVHGIAADLSRQEEADELIKQVSRIGEVDILVNNLGFFEVKDFAEVTDEEWSRYFEVNVMSAVRLCRRYLPQMLERNSGRILNISSEAGVKPLAQMIPYSMTKTALISLSRGMAEMTKGTKVTVNSVLPGPTWTEGVASYMEGAAKAAGEDTDAFVKDYFKVNEPTSLIQRYATPEEVANTIVFLASETASAINGTAQRVEGGIIRSI</sequence>
<dbReference type="STRING" id="1793963.AXI58_17910"/>
<organism evidence="4 5">
    <name type="scientific">Bacillus nakamurai</name>
    <dbReference type="NCBI Taxonomy" id="1793963"/>
    <lineage>
        <taxon>Bacteria</taxon>
        <taxon>Bacillati</taxon>
        <taxon>Bacillota</taxon>
        <taxon>Bacilli</taxon>
        <taxon>Bacillales</taxon>
        <taxon>Bacillaceae</taxon>
        <taxon>Bacillus</taxon>
    </lineage>
</organism>
<name>A0A150F5E4_9BACI</name>